<comment type="caution">
    <text evidence="1">The sequence shown here is derived from an EMBL/GenBank/DDBJ whole genome shotgun (WGS) entry which is preliminary data.</text>
</comment>
<accession>A0AAW2CW55</accession>
<dbReference type="PANTHER" id="PTHR36026">
    <property type="entry name" value="OS05G0542100 PROTEIN"/>
    <property type="match status" value="1"/>
</dbReference>
<evidence type="ECO:0000313" key="1">
    <source>
        <dbReference type="EMBL" id="KAL0002322.1"/>
    </source>
</evidence>
<dbReference type="AlphaFoldDB" id="A0AAW2CW55"/>
<keyword evidence="2" id="KW-1185">Reference proteome</keyword>
<dbReference type="EMBL" id="JAZDWU010000005">
    <property type="protein sequence ID" value="KAL0002322.1"/>
    <property type="molecule type" value="Genomic_DNA"/>
</dbReference>
<organism evidence="1 2">
    <name type="scientific">Lithocarpus litseifolius</name>
    <dbReference type="NCBI Taxonomy" id="425828"/>
    <lineage>
        <taxon>Eukaryota</taxon>
        <taxon>Viridiplantae</taxon>
        <taxon>Streptophyta</taxon>
        <taxon>Embryophyta</taxon>
        <taxon>Tracheophyta</taxon>
        <taxon>Spermatophyta</taxon>
        <taxon>Magnoliopsida</taxon>
        <taxon>eudicotyledons</taxon>
        <taxon>Gunneridae</taxon>
        <taxon>Pentapetalae</taxon>
        <taxon>rosids</taxon>
        <taxon>fabids</taxon>
        <taxon>Fagales</taxon>
        <taxon>Fagaceae</taxon>
        <taxon>Lithocarpus</taxon>
    </lineage>
</organism>
<evidence type="ECO:0000313" key="2">
    <source>
        <dbReference type="Proteomes" id="UP001459277"/>
    </source>
</evidence>
<reference evidence="1 2" key="1">
    <citation type="submission" date="2024-01" db="EMBL/GenBank/DDBJ databases">
        <title>A telomere-to-telomere, gap-free genome of sweet tea (Lithocarpus litseifolius).</title>
        <authorList>
            <person name="Zhou J."/>
        </authorList>
    </citation>
    <scope>NUCLEOTIDE SEQUENCE [LARGE SCALE GENOMIC DNA]</scope>
    <source>
        <strain evidence="1">Zhou-2022a</strain>
        <tissue evidence="1">Leaf</tissue>
    </source>
</reference>
<sequence length="113" mass="12306">MAIMDSLRRFVAHEPVIAACCLLVGVNGIFLPAVVRPILDSYEAAKQVPQPALNDVVAGDAHIVPVILFHPMSFEEKNVKSSLFAKSSSSSLILNWEAVDLVELNQASAYFPR</sequence>
<dbReference type="PANTHER" id="PTHR36026:SF1">
    <property type="entry name" value="OS05G0542100 PROTEIN"/>
    <property type="match status" value="1"/>
</dbReference>
<proteinExistence type="predicted"/>
<gene>
    <name evidence="1" type="ORF">SO802_016103</name>
</gene>
<protein>
    <submittedName>
        <fullName evidence="1">Uncharacterized protein</fullName>
    </submittedName>
</protein>
<name>A0AAW2CW55_9ROSI</name>
<dbReference type="Proteomes" id="UP001459277">
    <property type="component" value="Unassembled WGS sequence"/>
</dbReference>